<organism evidence="7 8">
    <name type="scientific">Xaviernesmea oryzae</name>
    <dbReference type="NCBI Taxonomy" id="464029"/>
    <lineage>
        <taxon>Bacteria</taxon>
        <taxon>Pseudomonadati</taxon>
        <taxon>Pseudomonadota</taxon>
        <taxon>Alphaproteobacteria</taxon>
        <taxon>Hyphomicrobiales</taxon>
        <taxon>Rhizobiaceae</taxon>
        <taxon>Rhizobium/Agrobacterium group</taxon>
        <taxon>Xaviernesmea</taxon>
    </lineage>
</organism>
<dbReference type="SMART" id="SM01120">
    <property type="entry name" value="Dak2"/>
    <property type="match status" value="1"/>
</dbReference>
<dbReference type="SUPFAM" id="SSF82549">
    <property type="entry name" value="DAK1/DegV-like"/>
    <property type="match status" value="1"/>
</dbReference>
<evidence type="ECO:0000256" key="1">
    <source>
        <dbReference type="ARBA" id="ARBA00022679"/>
    </source>
</evidence>
<name>A0A1Q9B1R9_9HYPH</name>
<comment type="caution">
    <text evidence="7">The sequence shown here is derived from an EMBL/GenBank/DDBJ whole genome shotgun (WGS) entry which is preliminary data.</text>
</comment>
<dbReference type="AlphaFoldDB" id="A0A1Q9B1R9"/>
<dbReference type="EMBL" id="MKIP01000029">
    <property type="protein sequence ID" value="OLP61965.1"/>
    <property type="molecule type" value="Genomic_DNA"/>
</dbReference>
<dbReference type="FunFam" id="3.40.50.10440:FF:000001">
    <property type="entry name" value="Dihydroxyacetone kinase, DhaK subunit"/>
    <property type="match status" value="1"/>
</dbReference>
<dbReference type="InterPro" id="IPR004006">
    <property type="entry name" value="DhaK_dom"/>
</dbReference>
<dbReference type="PANTHER" id="PTHR28629">
    <property type="entry name" value="TRIOKINASE/FMN CYCLASE"/>
    <property type="match status" value="1"/>
</dbReference>
<dbReference type="InterPro" id="IPR050861">
    <property type="entry name" value="Dihydroxyacetone_Kinase"/>
</dbReference>
<dbReference type="FunFam" id="3.30.1180.20:FF:000001">
    <property type="entry name" value="Dihydroxyacetone kinase 1"/>
    <property type="match status" value="1"/>
</dbReference>
<evidence type="ECO:0000256" key="4">
    <source>
        <dbReference type="ARBA" id="ARBA00022840"/>
    </source>
</evidence>
<gene>
    <name evidence="7" type="ORF">BJF93_07520</name>
</gene>
<dbReference type="InterPro" id="IPR012737">
    <property type="entry name" value="DhaK_L_YcgS"/>
</dbReference>
<proteinExistence type="predicted"/>
<dbReference type="GO" id="GO:0005829">
    <property type="term" value="C:cytosol"/>
    <property type="evidence" value="ECO:0007669"/>
    <property type="project" value="TreeGrafter"/>
</dbReference>
<dbReference type="NCBIfam" id="TIGR02365">
    <property type="entry name" value="dha_L_ycgS"/>
    <property type="match status" value="1"/>
</dbReference>
<dbReference type="Gene3D" id="3.40.50.10440">
    <property type="entry name" value="Dihydroxyacetone kinase, domain 1"/>
    <property type="match status" value="1"/>
</dbReference>
<evidence type="ECO:0000256" key="3">
    <source>
        <dbReference type="ARBA" id="ARBA00022777"/>
    </source>
</evidence>
<dbReference type="InterPro" id="IPR036117">
    <property type="entry name" value="DhaL_dom_sf"/>
</dbReference>
<dbReference type="Proteomes" id="UP000186364">
    <property type="component" value="Unassembled WGS sequence"/>
</dbReference>
<dbReference type="PROSITE" id="PS51480">
    <property type="entry name" value="DHAL"/>
    <property type="match status" value="1"/>
</dbReference>
<dbReference type="PROSITE" id="PS51481">
    <property type="entry name" value="DHAK"/>
    <property type="match status" value="1"/>
</dbReference>
<dbReference type="Pfam" id="PF02733">
    <property type="entry name" value="Dak1"/>
    <property type="match status" value="1"/>
</dbReference>
<keyword evidence="4" id="KW-0067">ATP-binding</keyword>
<feature type="domain" description="DhaK" evidence="6">
    <location>
        <begin position="13"/>
        <end position="336"/>
    </location>
</feature>
<protein>
    <submittedName>
        <fullName evidence="7">Dihydroxyacetone kinase subunit L</fullName>
    </submittedName>
</protein>
<dbReference type="PANTHER" id="PTHR28629:SF4">
    <property type="entry name" value="TRIOKINASE_FMN CYCLASE"/>
    <property type="match status" value="1"/>
</dbReference>
<keyword evidence="3 7" id="KW-0418">Kinase</keyword>
<dbReference type="GO" id="GO:0004371">
    <property type="term" value="F:glycerone kinase activity"/>
    <property type="evidence" value="ECO:0007669"/>
    <property type="project" value="InterPro"/>
</dbReference>
<dbReference type="GO" id="GO:0019563">
    <property type="term" value="P:glycerol catabolic process"/>
    <property type="evidence" value="ECO:0007669"/>
    <property type="project" value="TreeGrafter"/>
</dbReference>
<evidence type="ECO:0000313" key="8">
    <source>
        <dbReference type="Proteomes" id="UP000186364"/>
    </source>
</evidence>
<dbReference type="Gene3D" id="1.25.40.340">
    <property type="match status" value="1"/>
</dbReference>
<keyword evidence="8" id="KW-1185">Reference proteome</keyword>
<evidence type="ECO:0000313" key="7">
    <source>
        <dbReference type="EMBL" id="OLP61965.1"/>
    </source>
</evidence>
<dbReference type="OrthoDB" id="9806345at2"/>
<dbReference type="NCBIfam" id="NF011049">
    <property type="entry name" value="PRK14479.1"/>
    <property type="match status" value="1"/>
</dbReference>
<reference evidence="7 8" key="1">
    <citation type="submission" date="2016-09" db="EMBL/GenBank/DDBJ databases">
        <title>Rhizobium sp. nov., a novel species isolated from the rice rhizosphere.</title>
        <authorList>
            <person name="Zhao J."/>
            <person name="Zhang X."/>
        </authorList>
    </citation>
    <scope>NUCLEOTIDE SEQUENCE [LARGE SCALE GENOMIC DNA]</scope>
    <source>
        <strain evidence="7 8">1.7048</strain>
    </source>
</reference>
<evidence type="ECO:0000259" key="6">
    <source>
        <dbReference type="PROSITE" id="PS51481"/>
    </source>
</evidence>
<dbReference type="InterPro" id="IPR004007">
    <property type="entry name" value="DhaL_dom"/>
</dbReference>
<dbReference type="FunFam" id="1.25.40.340:FF:000002">
    <property type="entry name" value="Dihydroxyacetone kinase, L subunit"/>
    <property type="match status" value="1"/>
</dbReference>
<keyword evidence="1" id="KW-0808">Transferase</keyword>
<keyword evidence="2" id="KW-0547">Nucleotide-binding</keyword>
<sequence>MNQDIKTKKLINAPENIIAELIEGMVGAHPDMLRVEGETGRAIVAVEGPRDGKVGIIVGGGSGHEPAFAGYVGRGLADAAAVGNVFASPSPSHIVEAARAVDGGVGVVMLYGNYTGDVLNFTMAAEELEQAGIPVRHVAVADDVASAPVERKAERRGIAGDFFVFKVAGAAADLGEPLARVEALAQAANEATRSMGVALGPCSLPQTGRPNFSIGDDEMEIGMGLHGEPGIRREKLGTADEVTDTLVDAILAELDIKAGERVAVLVNGLGSTAQIELYVIFRRVKQRLDALGVEIHASWVGEYATSLEMAGASITLMKLDDTLKMLLDHPCRTPALVVGGLSKAEEGSTRNRKPLKPAEGTATVNETSRALITEGDVTPAIFMAMMNAVGEQIIAEKNWLSELDGIIGDGDHGVTMEIGWKAVQHTLKDVQTDETIESICKRMAKAFLDAVGASSGPLYATAFLRAGTAVSNRLNLDGAGMAEWLAAACQGIRDRGRAEPGDKTMIDAWVPAVEAATQAAARGASTVEVLIAAREGAEVGMKATSALESRRGRSAKLGARSVGHIDPGAASTFVTLRAMTAALEKALS</sequence>
<feature type="domain" description="DhaL" evidence="5">
    <location>
        <begin position="380"/>
        <end position="581"/>
    </location>
</feature>
<evidence type="ECO:0000259" key="5">
    <source>
        <dbReference type="PROSITE" id="PS51480"/>
    </source>
</evidence>
<dbReference type="GO" id="GO:0005524">
    <property type="term" value="F:ATP binding"/>
    <property type="evidence" value="ECO:0007669"/>
    <property type="project" value="UniProtKB-KW"/>
</dbReference>
<evidence type="ECO:0000256" key="2">
    <source>
        <dbReference type="ARBA" id="ARBA00022741"/>
    </source>
</evidence>
<dbReference type="Pfam" id="PF02734">
    <property type="entry name" value="Dak2"/>
    <property type="match status" value="1"/>
</dbReference>
<dbReference type="RefSeq" id="WP_075625982.1">
    <property type="nucleotide sequence ID" value="NZ_FOAM01000005.1"/>
</dbReference>
<dbReference type="SUPFAM" id="SSF101473">
    <property type="entry name" value="DhaL-like"/>
    <property type="match status" value="1"/>
</dbReference>
<dbReference type="Gene3D" id="3.30.1180.20">
    <property type="entry name" value="Dihydroxyacetone kinase, domain 2"/>
    <property type="match status" value="1"/>
</dbReference>
<accession>A0A1Q9B1R9</accession>